<evidence type="ECO:0000313" key="5">
    <source>
        <dbReference type="Proteomes" id="UP001303473"/>
    </source>
</evidence>
<dbReference type="AlphaFoldDB" id="A0AAN6NCP2"/>
<evidence type="ECO:0000313" key="4">
    <source>
        <dbReference type="EMBL" id="KAK3943344.1"/>
    </source>
</evidence>
<evidence type="ECO:0000259" key="3">
    <source>
        <dbReference type="Pfam" id="PF22799"/>
    </source>
</evidence>
<feature type="chain" id="PRO_5043039026" description="Cell wall mannoprotein PIR1-like C-terminal domain-containing protein" evidence="2">
    <location>
        <begin position="21"/>
        <end position="506"/>
    </location>
</feature>
<feature type="signal peptide" evidence="2">
    <location>
        <begin position="1"/>
        <end position="20"/>
    </location>
</feature>
<evidence type="ECO:0000256" key="1">
    <source>
        <dbReference type="SAM" id="MobiDB-lite"/>
    </source>
</evidence>
<evidence type="ECO:0000256" key="2">
    <source>
        <dbReference type="SAM" id="SignalP"/>
    </source>
</evidence>
<keyword evidence="2" id="KW-0732">Signal</keyword>
<comment type="caution">
    <text evidence="4">The sequence shown here is derived from an EMBL/GenBank/DDBJ whole genome shotgun (WGS) entry which is preliminary data.</text>
</comment>
<dbReference type="Proteomes" id="UP001303473">
    <property type="component" value="Unassembled WGS sequence"/>
</dbReference>
<dbReference type="InterPro" id="IPR054508">
    <property type="entry name" value="PIR1-like_C"/>
</dbReference>
<dbReference type="PANTHER" id="PTHR39613:SF1">
    <property type="entry name" value="ANCHORED CELL WALL PROTEIN, PUTATIVE (AFU_ORTHOLOGUE AFUA_4G08960)-RELATED"/>
    <property type="match status" value="1"/>
</dbReference>
<protein>
    <recommendedName>
        <fullName evidence="3">Cell wall mannoprotein PIR1-like C-terminal domain-containing protein</fullName>
    </recommendedName>
</protein>
<gene>
    <name evidence="4" type="ORF">QBC46DRAFT_446975</name>
</gene>
<feature type="domain" description="Cell wall mannoprotein PIR1-like C-terminal" evidence="3">
    <location>
        <begin position="71"/>
        <end position="136"/>
    </location>
</feature>
<organism evidence="4 5">
    <name type="scientific">Diplogelasinospora grovesii</name>
    <dbReference type="NCBI Taxonomy" id="303347"/>
    <lineage>
        <taxon>Eukaryota</taxon>
        <taxon>Fungi</taxon>
        <taxon>Dikarya</taxon>
        <taxon>Ascomycota</taxon>
        <taxon>Pezizomycotina</taxon>
        <taxon>Sordariomycetes</taxon>
        <taxon>Sordariomycetidae</taxon>
        <taxon>Sordariales</taxon>
        <taxon>Diplogelasinosporaceae</taxon>
        <taxon>Diplogelasinospora</taxon>
    </lineage>
</organism>
<reference evidence="5" key="1">
    <citation type="journal article" date="2023" name="Mol. Phylogenet. Evol.">
        <title>Genome-scale phylogeny and comparative genomics of the fungal order Sordariales.</title>
        <authorList>
            <person name="Hensen N."/>
            <person name="Bonometti L."/>
            <person name="Westerberg I."/>
            <person name="Brannstrom I.O."/>
            <person name="Guillou S."/>
            <person name="Cros-Aarteil S."/>
            <person name="Calhoun S."/>
            <person name="Haridas S."/>
            <person name="Kuo A."/>
            <person name="Mondo S."/>
            <person name="Pangilinan J."/>
            <person name="Riley R."/>
            <person name="LaButti K."/>
            <person name="Andreopoulos B."/>
            <person name="Lipzen A."/>
            <person name="Chen C."/>
            <person name="Yan M."/>
            <person name="Daum C."/>
            <person name="Ng V."/>
            <person name="Clum A."/>
            <person name="Steindorff A."/>
            <person name="Ohm R.A."/>
            <person name="Martin F."/>
            <person name="Silar P."/>
            <person name="Natvig D.O."/>
            <person name="Lalanne C."/>
            <person name="Gautier V."/>
            <person name="Ament-Velasquez S.L."/>
            <person name="Kruys A."/>
            <person name="Hutchinson M.I."/>
            <person name="Powell A.J."/>
            <person name="Barry K."/>
            <person name="Miller A.N."/>
            <person name="Grigoriev I.V."/>
            <person name="Debuchy R."/>
            <person name="Gladieux P."/>
            <person name="Hiltunen Thoren M."/>
            <person name="Johannesson H."/>
        </authorList>
    </citation>
    <scope>NUCLEOTIDE SEQUENCE [LARGE SCALE GENOMIC DNA]</scope>
    <source>
        <strain evidence="5">CBS 340.73</strain>
    </source>
</reference>
<sequence length="506" mass="53704">MKLLNGLTWAVALLPTLSDASWFARRGTPAGCAFTISSAGSFACPAGELSDGQIRLNGSEPTATFYIDSAGGITDANGFGCIVTDPPTTQVQCDQGASPMTGFSIDSSDNLLYHGSPTFWACPATDTEYNIYVNPDFGQTKCFTITLKASGCGAAASPSTCAPPSTVCVTQTQTVTENVTQTVTVMVTSPAACAPSSVQTWNSSTTSAKCHKCTESSSSATWTSLATKVKRSSPYDSQLYGAFPEKAVPVHLAPRASNPPDDPLYLDWRQTYNNRNTQPNRYKWVLTGGVEYFDFTLGQTTWVGTNYFYGCTVFAAVGAKGVVLGHYQQEQGSAGKSVCALETRGDTQKYLISDLEENVIQYDIGSGLSPVCGQRYAWIMGSTPAGSGGTNLFRRWFVDNGIPNDNVRYVAYGGGGTGEPDRSKPAGLALVKWTSDSAAEGATATLQVYFSNDTPRIALDYVIRDGQPVLQEVDPSTSDDTSVGAEGTAPGTSSAELKRDDDFLFA</sequence>
<dbReference type="EMBL" id="MU853766">
    <property type="protein sequence ID" value="KAK3943344.1"/>
    <property type="molecule type" value="Genomic_DNA"/>
</dbReference>
<feature type="region of interest" description="Disordered" evidence="1">
    <location>
        <begin position="470"/>
        <end position="506"/>
    </location>
</feature>
<keyword evidence="5" id="KW-1185">Reference proteome</keyword>
<name>A0AAN6NCP2_9PEZI</name>
<proteinExistence type="predicted"/>
<accession>A0AAN6NCP2</accession>
<dbReference type="PANTHER" id="PTHR39613">
    <property type="entry name" value="ANCHORED CELL WALL PROTEIN, PUTATIVE (AFU_ORTHOLOGUE AFUA_4G08960)-RELATED"/>
    <property type="match status" value="1"/>
</dbReference>
<feature type="compositionally biased region" description="Basic and acidic residues" evidence="1">
    <location>
        <begin position="496"/>
        <end position="506"/>
    </location>
</feature>
<dbReference type="Pfam" id="PF22799">
    <property type="entry name" value="PIR1-like_C"/>
    <property type="match status" value="1"/>
</dbReference>